<evidence type="ECO:0000313" key="1">
    <source>
        <dbReference type="EMBL" id="GAU28424.1"/>
    </source>
</evidence>
<gene>
    <name evidence="1" type="ORF">TSUD_54760</name>
</gene>
<dbReference type="Proteomes" id="UP000242715">
    <property type="component" value="Unassembled WGS sequence"/>
</dbReference>
<dbReference type="AlphaFoldDB" id="A0A2Z6M7I9"/>
<proteinExistence type="predicted"/>
<reference evidence="2" key="1">
    <citation type="journal article" date="2017" name="Front. Plant Sci.">
        <title>Climate Clever Clovers: New Paradigm to Reduce the Environmental Footprint of Ruminants by Breeding Low Methanogenic Forages Utilizing Haplotype Variation.</title>
        <authorList>
            <person name="Kaur P."/>
            <person name="Appels R."/>
            <person name="Bayer P.E."/>
            <person name="Keeble-Gagnere G."/>
            <person name="Wang J."/>
            <person name="Hirakawa H."/>
            <person name="Shirasawa K."/>
            <person name="Vercoe P."/>
            <person name="Stefanova K."/>
            <person name="Durmic Z."/>
            <person name="Nichols P."/>
            <person name="Revell C."/>
            <person name="Isobe S.N."/>
            <person name="Edwards D."/>
            <person name="Erskine W."/>
        </authorList>
    </citation>
    <scope>NUCLEOTIDE SEQUENCE [LARGE SCALE GENOMIC DNA]</scope>
    <source>
        <strain evidence="2">cv. Daliak</strain>
    </source>
</reference>
<evidence type="ECO:0000313" key="2">
    <source>
        <dbReference type="Proteomes" id="UP000242715"/>
    </source>
</evidence>
<organism evidence="1 2">
    <name type="scientific">Trifolium subterraneum</name>
    <name type="common">Subterranean clover</name>
    <dbReference type="NCBI Taxonomy" id="3900"/>
    <lineage>
        <taxon>Eukaryota</taxon>
        <taxon>Viridiplantae</taxon>
        <taxon>Streptophyta</taxon>
        <taxon>Embryophyta</taxon>
        <taxon>Tracheophyta</taxon>
        <taxon>Spermatophyta</taxon>
        <taxon>Magnoliopsida</taxon>
        <taxon>eudicotyledons</taxon>
        <taxon>Gunneridae</taxon>
        <taxon>Pentapetalae</taxon>
        <taxon>rosids</taxon>
        <taxon>fabids</taxon>
        <taxon>Fabales</taxon>
        <taxon>Fabaceae</taxon>
        <taxon>Papilionoideae</taxon>
        <taxon>50 kb inversion clade</taxon>
        <taxon>NPAAA clade</taxon>
        <taxon>Hologalegina</taxon>
        <taxon>IRL clade</taxon>
        <taxon>Trifolieae</taxon>
        <taxon>Trifolium</taxon>
    </lineage>
</organism>
<dbReference type="EMBL" id="DF973372">
    <property type="protein sequence ID" value="GAU28424.1"/>
    <property type="molecule type" value="Genomic_DNA"/>
</dbReference>
<name>A0A2Z6M7I9_TRISU</name>
<protein>
    <submittedName>
        <fullName evidence="1">Uncharacterized protein</fullName>
    </submittedName>
</protein>
<sequence length="60" mass="7212">MAIDANHFAAIHNANYLVDLTQSYMTRMGLARLPHNFKRHLHYTIIFHIWVLYLAPKEFW</sequence>
<keyword evidence="2" id="KW-1185">Reference proteome</keyword>
<accession>A0A2Z6M7I9</accession>